<dbReference type="EMBL" id="CABVGY010000032">
    <property type="protein sequence ID" value="VVN28621.1"/>
    <property type="molecule type" value="Genomic_DNA"/>
</dbReference>
<name>A0A5E6WKS2_PSEFL</name>
<accession>A0A5E6WKS2</accession>
<evidence type="ECO:0000313" key="2">
    <source>
        <dbReference type="Proteomes" id="UP000326729"/>
    </source>
</evidence>
<dbReference type="RefSeq" id="WP_191630391.1">
    <property type="nucleotide sequence ID" value="NZ_CABVGY010000032.1"/>
</dbReference>
<dbReference type="AlphaFoldDB" id="A0A5E6WKS2"/>
<dbReference type="Proteomes" id="UP000326729">
    <property type="component" value="Unassembled WGS sequence"/>
</dbReference>
<proteinExistence type="predicted"/>
<gene>
    <name evidence="1" type="ORF">PS659_04757</name>
</gene>
<sequence>MLAMVANDNACILDERGAADFFASELAPTGESESTLFGVFAEIPGSSLSRVFFIPKEL</sequence>
<protein>
    <submittedName>
        <fullName evidence="1">Uncharacterized protein</fullName>
    </submittedName>
</protein>
<evidence type="ECO:0000313" key="1">
    <source>
        <dbReference type="EMBL" id="VVN28621.1"/>
    </source>
</evidence>
<reference evidence="1 2" key="1">
    <citation type="submission" date="2019-09" db="EMBL/GenBank/DDBJ databases">
        <authorList>
            <person name="Chandra G."/>
            <person name="Truman W A."/>
        </authorList>
    </citation>
    <scope>NUCLEOTIDE SEQUENCE [LARGE SCALE GENOMIC DNA]</scope>
    <source>
        <strain evidence="1">PS659</strain>
    </source>
</reference>
<organism evidence="1 2">
    <name type="scientific">Pseudomonas fluorescens</name>
    <dbReference type="NCBI Taxonomy" id="294"/>
    <lineage>
        <taxon>Bacteria</taxon>
        <taxon>Pseudomonadati</taxon>
        <taxon>Pseudomonadota</taxon>
        <taxon>Gammaproteobacteria</taxon>
        <taxon>Pseudomonadales</taxon>
        <taxon>Pseudomonadaceae</taxon>
        <taxon>Pseudomonas</taxon>
    </lineage>
</organism>